<keyword evidence="5" id="KW-0432">Leucine biosynthesis</keyword>
<dbReference type="PANTHER" id="PTHR42979:SF1">
    <property type="entry name" value="3-ISOPROPYLMALATE DEHYDROGENASE"/>
    <property type="match status" value="1"/>
</dbReference>
<comment type="cofactor">
    <cofactor evidence="1">
        <name>Mn(2+)</name>
        <dbReference type="ChEBI" id="CHEBI:29035"/>
    </cofactor>
</comment>
<keyword evidence="11" id="KW-0464">Manganese</keyword>
<dbReference type="EMBL" id="UINC01065589">
    <property type="protein sequence ID" value="SVB95414.1"/>
    <property type="molecule type" value="Genomic_DNA"/>
</dbReference>
<dbReference type="NCBIfam" id="TIGR00169">
    <property type="entry name" value="leuB"/>
    <property type="match status" value="1"/>
</dbReference>
<dbReference type="PANTHER" id="PTHR42979">
    <property type="entry name" value="3-ISOPROPYLMALATE DEHYDROGENASE"/>
    <property type="match status" value="1"/>
</dbReference>
<dbReference type="Gene3D" id="3.40.718.10">
    <property type="entry name" value="Isopropylmalate Dehydrogenase"/>
    <property type="match status" value="1"/>
</dbReference>
<dbReference type="SUPFAM" id="SSF53659">
    <property type="entry name" value="Isocitrate/Isopropylmalate dehydrogenase-like"/>
    <property type="match status" value="1"/>
</dbReference>
<feature type="domain" description="Isopropylmalate dehydrogenase-like" evidence="13">
    <location>
        <begin position="1"/>
        <end position="292"/>
    </location>
</feature>
<accession>A0A382I6S7</accession>
<keyword evidence="6" id="KW-0028">Amino-acid biosynthesis</keyword>
<sequence>MPGDGVGPEITREAVKVLQAIGSVFDHDFSLNEVLFGGIAIDATGTPYPEKTQQACKNSDAVLLGAVGGPKWSDPNMKIRPEKEGLLEMRADLGIYANIRPIKTYQELIDNSPIKNRYLENIDMVFVRELTGGIYFGEKKKTDTSASDICEYSKVEIERITRMAANIAQGRRKKITSVDKANVMATSQLWRSTTTELIAKEYSELELEHIFIDTAAMHLLSRPADFDVILTDNLFGDILTDEAAMLTGSIGMLPSACLGEDTFGVYEPIHGSAPDIANQGIANPCGAILSVA</sequence>
<dbReference type="Pfam" id="PF00180">
    <property type="entry name" value="Iso_dh"/>
    <property type="match status" value="1"/>
</dbReference>
<dbReference type="InterPro" id="IPR004429">
    <property type="entry name" value="Isopropylmalate_DH"/>
</dbReference>
<evidence type="ECO:0000256" key="12">
    <source>
        <dbReference type="ARBA" id="ARBA00023304"/>
    </source>
</evidence>
<evidence type="ECO:0000313" key="14">
    <source>
        <dbReference type="EMBL" id="SVB95414.1"/>
    </source>
</evidence>
<evidence type="ECO:0000256" key="4">
    <source>
        <dbReference type="ARBA" id="ARBA00013101"/>
    </source>
</evidence>
<gene>
    <name evidence="14" type="ORF">METZ01_LOCUS248268</name>
</gene>
<evidence type="ECO:0000256" key="10">
    <source>
        <dbReference type="ARBA" id="ARBA00023027"/>
    </source>
</evidence>
<dbReference type="GO" id="GO:0009098">
    <property type="term" value="P:L-leucine biosynthetic process"/>
    <property type="evidence" value="ECO:0007669"/>
    <property type="project" value="UniProtKB-KW"/>
</dbReference>
<dbReference type="GO" id="GO:0051287">
    <property type="term" value="F:NAD binding"/>
    <property type="evidence" value="ECO:0007669"/>
    <property type="project" value="InterPro"/>
</dbReference>
<evidence type="ECO:0000259" key="13">
    <source>
        <dbReference type="SMART" id="SM01329"/>
    </source>
</evidence>
<keyword evidence="10" id="KW-0520">NAD</keyword>
<comment type="subunit">
    <text evidence="3">Homodimer.</text>
</comment>
<dbReference type="PROSITE" id="PS00470">
    <property type="entry name" value="IDH_IMDH"/>
    <property type="match status" value="1"/>
</dbReference>
<evidence type="ECO:0000256" key="3">
    <source>
        <dbReference type="ARBA" id="ARBA00011738"/>
    </source>
</evidence>
<dbReference type="GO" id="GO:0003862">
    <property type="term" value="F:3-isopropylmalate dehydrogenase activity"/>
    <property type="evidence" value="ECO:0007669"/>
    <property type="project" value="UniProtKB-EC"/>
</dbReference>
<dbReference type="FunFam" id="3.40.718.10:FF:000006">
    <property type="entry name" value="3-isopropylmalate dehydrogenase"/>
    <property type="match status" value="1"/>
</dbReference>
<proteinExistence type="predicted"/>
<evidence type="ECO:0000256" key="6">
    <source>
        <dbReference type="ARBA" id="ARBA00022605"/>
    </source>
</evidence>
<dbReference type="InterPro" id="IPR019818">
    <property type="entry name" value="IsoCit/isopropylmalate_DH_CS"/>
</dbReference>
<dbReference type="GO" id="GO:0005829">
    <property type="term" value="C:cytosol"/>
    <property type="evidence" value="ECO:0007669"/>
    <property type="project" value="TreeGrafter"/>
</dbReference>
<keyword evidence="8" id="KW-0460">Magnesium</keyword>
<evidence type="ECO:0000256" key="5">
    <source>
        <dbReference type="ARBA" id="ARBA00022430"/>
    </source>
</evidence>
<evidence type="ECO:0000256" key="9">
    <source>
        <dbReference type="ARBA" id="ARBA00023002"/>
    </source>
</evidence>
<evidence type="ECO:0000256" key="8">
    <source>
        <dbReference type="ARBA" id="ARBA00022842"/>
    </source>
</evidence>
<reference evidence="14" key="1">
    <citation type="submission" date="2018-05" db="EMBL/GenBank/DDBJ databases">
        <authorList>
            <person name="Lanie J.A."/>
            <person name="Ng W.-L."/>
            <person name="Kazmierczak K.M."/>
            <person name="Andrzejewski T.M."/>
            <person name="Davidsen T.M."/>
            <person name="Wayne K.J."/>
            <person name="Tettelin H."/>
            <person name="Glass J.I."/>
            <person name="Rusch D."/>
            <person name="Podicherti R."/>
            <person name="Tsui H.-C.T."/>
            <person name="Winkler M.E."/>
        </authorList>
    </citation>
    <scope>NUCLEOTIDE SEQUENCE</scope>
</reference>
<dbReference type="SMART" id="SM01329">
    <property type="entry name" value="Iso_dh"/>
    <property type="match status" value="1"/>
</dbReference>
<keyword evidence="12" id="KW-0100">Branched-chain amino acid biosynthesis</keyword>
<evidence type="ECO:0000256" key="1">
    <source>
        <dbReference type="ARBA" id="ARBA00001936"/>
    </source>
</evidence>
<dbReference type="InterPro" id="IPR024084">
    <property type="entry name" value="IsoPropMal-DH-like_dom"/>
</dbReference>
<evidence type="ECO:0000256" key="11">
    <source>
        <dbReference type="ARBA" id="ARBA00023211"/>
    </source>
</evidence>
<organism evidence="14">
    <name type="scientific">marine metagenome</name>
    <dbReference type="NCBI Taxonomy" id="408172"/>
    <lineage>
        <taxon>unclassified sequences</taxon>
        <taxon>metagenomes</taxon>
        <taxon>ecological metagenomes</taxon>
    </lineage>
</organism>
<comment type="cofactor">
    <cofactor evidence="2">
        <name>Mg(2+)</name>
        <dbReference type="ChEBI" id="CHEBI:18420"/>
    </cofactor>
</comment>
<evidence type="ECO:0000256" key="2">
    <source>
        <dbReference type="ARBA" id="ARBA00001946"/>
    </source>
</evidence>
<feature type="non-terminal residue" evidence="14">
    <location>
        <position position="292"/>
    </location>
</feature>
<dbReference type="AlphaFoldDB" id="A0A382I6S7"/>
<keyword evidence="9" id="KW-0560">Oxidoreductase</keyword>
<keyword evidence="7" id="KW-0479">Metal-binding</keyword>
<dbReference type="EC" id="1.1.1.85" evidence="4"/>
<protein>
    <recommendedName>
        <fullName evidence="4">3-isopropylmalate dehydrogenase</fullName>
        <ecNumber evidence="4">1.1.1.85</ecNumber>
    </recommendedName>
</protein>
<evidence type="ECO:0000256" key="7">
    <source>
        <dbReference type="ARBA" id="ARBA00022723"/>
    </source>
</evidence>
<name>A0A382I6S7_9ZZZZ</name>
<dbReference type="GO" id="GO:0000287">
    <property type="term" value="F:magnesium ion binding"/>
    <property type="evidence" value="ECO:0007669"/>
    <property type="project" value="InterPro"/>
</dbReference>